<dbReference type="EMBL" id="LJCR01000945">
    <property type="protein sequence ID" value="KPV51366.1"/>
    <property type="molecule type" value="Genomic_DNA"/>
</dbReference>
<keyword evidence="2" id="KW-0663">Pyridoxal phosphate</keyword>
<organism evidence="3 4">
    <name type="scientific">Kouleothrix aurantiaca</name>
    <dbReference type="NCBI Taxonomy" id="186479"/>
    <lineage>
        <taxon>Bacteria</taxon>
        <taxon>Bacillati</taxon>
        <taxon>Chloroflexota</taxon>
        <taxon>Chloroflexia</taxon>
        <taxon>Chloroflexales</taxon>
        <taxon>Roseiflexineae</taxon>
        <taxon>Roseiflexaceae</taxon>
        <taxon>Kouleothrix</taxon>
    </lineage>
</organism>
<gene>
    <name evidence="3" type="ORF">SE17_21600</name>
</gene>
<dbReference type="GO" id="GO:0008792">
    <property type="term" value="F:arginine decarboxylase activity"/>
    <property type="evidence" value="ECO:0007669"/>
    <property type="project" value="InterPro"/>
</dbReference>
<dbReference type="PANTHER" id="PTHR43295">
    <property type="entry name" value="ARGININE DECARBOXYLASE"/>
    <property type="match status" value="1"/>
</dbReference>
<name>A0A0P9CY91_9CHLR</name>
<dbReference type="AlphaFoldDB" id="A0A0P9CY91"/>
<reference evidence="3 4" key="1">
    <citation type="submission" date="2015-09" db="EMBL/GenBank/DDBJ databases">
        <title>Draft genome sequence of Kouleothrix aurantiaca JCM 19913.</title>
        <authorList>
            <person name="Hemp J."/>
        </authorList>
    </citation>
    <scope>NUCLEOTIDE SEQUENCE [LARGE SCALE GENOMIC DNA]</scope>
    <source>
        <strain evidence="3 4">COM-B</strain>
    </source>
</reference>
<evidence type="ECO:0000313" key="4">
    <source>
        <dbReference type="Proteomes" id="UP000050509"/>
    </source>
</evidence>
<evidence type="ECO:0000313" key="3">
    <source>
        <dbReference type="EMBL" id="KPV51366.1"/>
    </source>
</evidence>
<comment type="cofactor">
    <cofactor evidence="1">
        <name>pyridoxal 5'-phosphate</name>
        <dbReference type="ChEBI" id="CHEBI:597326"/>
    </cofactor>
</comment>
<evidence type="ECO:0000256" key="2">
    <source>
        <dbReference type="ARBA" id="ARBA00022898"/>
    </source>
</evidence>
<dbReference type="GO" id="GO:0006527">
    <property type="term" value="P:L-arginine catabolic process"/>
    <property type="evidence" value="ECO:0007669"/>
    <property type="project" value="InterPro"/>
</dbReference>
<protein>
    <submittedName>
        <fullName evidence="3">Decarboxylase</fullName>
    </submittedName>
</protein>
<dbReference type="PANTHER" id="PTHR43295:SF9">
    <property type="entry name" value="BIOSYNTHETIC ARGININE DECARBOXYLASE"/>
    <property type="match status" value="1"/>
</dbReference>
<dbReference type="Gene3D" id="3.20.20.10">
    <property type="entry name" value="Alanine racemase"/>
    <property type="match status" value="1"/>
</dbReference>
<proteinExistence type="predicted"/>
<dbReference type="SUPFAM" id="SSF51419">
    <property type="entry name" value="PLP-binding barrel"/>
    <property type="match status" value="1"/>
</dbReference>
<comment type="caution">
    <text evidence="3">The sequence shown here is derived from an EMBL/GenBank/DDBJ whole genome shotgun (WGS) entry which is preliminary data.</text>
</comment>
<dbReference type="InterPro" id="IPR029066">
    <property type="entry name" value="PLP-binding_barrel"/>
</dbReference>
<sequence length="201" mass="22186">MARYLDYLAARLSGEGQLNDSIAMRNGRIIFAGAVDLLGLVEQYRAPLEVSFCPLITRRIAQMQEYFAQARATSRYGGDFVYAYATKANFAEEVVRTAVVSGAHYETSSAFDVRIAHRLWRSGVLPAGRFIFCNGSKEAGYIAAIRDLRMDGCASVVPILDDPHEFELLADCPLPLLLGVRERKDAADLASGITYGYDRFG</sequence>
<dbReference type="InterPro" id="IPR002985">
    <property type="entry name" value="Arg_decrbxlase"/>
</dbReference>
<accession>A0A0P9CY91</accession>
<feature type="non-terminal residue" evidence="3">
    <location>
        <position position="201"/>
    </location>
</feature>
<keyword evidence="4" id="KW-1185">Reference proteome</keyword>
<dbReference type="Proteomes" id="UP000050509">
    <property type="component" value="Unassembled WGS sequence"/>
</dbReference>
<evidence type="ECO:0000256" key="1">
    <source>
        <dbReference type="ARBA" id="ARBA00001933"/>
    </source>
</evidence>
<dbReference type="GO" id="GO:0008295">
    <property type="term" value="P:spermidine biosynthetic process"/>
    <property type="evidence" value="ECO:0007669"/>
    <property type="project" value="InterPro"/>
</dbReference>